<protein>
    <recommendedName>
        <fullName evidence="4">DUF2946 domain-containing protein</fullName>
    </recommendedName>
</protein>
<organism evidence="2 3">
    <name type="scientific">Mesorhizobium muleiense</name>
    <dbReference type="NCBI Taxonomy" id="1004279"/>
    <lineage>
        <taxon>Bacteria</taxon>
        <taxon>Pseudomonadati</taxon>
        <taxon>Pseudomonadota</taxon>
        <taxon>Alphaproteobacteria</taxon>
        <taxon>Hyphomicrobiales</taxon>
        <taxon>Phyllobacteriaceae</taxon>
        <taxon>Mesorhizobium</taxon>
    </lineage>
</organism>
<keyword evidence="3" id="KW-1185">Reference proteome</keyword>
<dbReference type="EMBL" id="FNEE01000010">
    <property type="protein sequence ID" value="SDJ94447.1"/>
    <property type="molecule type" value="Genomic_DNA"/>
</dbReference>
<name>A0A1G8XVC6_9HYPH</name>
<dbReference type="RefSeq" id="WP_091595444.1">
    <property type="nucleotide sequence ID" value="NZ_FNEE01000010.1"/>
</dbReference>
<feature type="signal peptide" evidence="1">
    <location>
        <begin position="1"/>
        <end position="21"/>
    </location>
</feature>
<dbReference type="Proteomes" id="UP000198894">
    <property type="component" value="Unassembled WGS sequence"/>
</dbReference>
<evidence type="ECO:0000256" key="1">
    <source>
        <dbReference type="SAM" id="SignalP"/>
    </source>
</evidence>
<keyword evidence="1" id="KW-0732">Signal</keyword>
<evidence type="ECO:0008006" key="4">
    <source>
        <dbReference type="Google" id="ProtNLM"/>
    </source>
</evidence>
<dbReference type="AlphaFoldDB" id="A0A1G8XVC6"/>
<reference evidence="3" key="1">
    <citation type="submission" date="2016-10" db="EMBL/GenBank/DDBJ databases">
        <authorList>
            <person name="Varghese N."/>
            <person name="Submissions S."/>
        </authorList>
    </citation>
    <scope>NUCLEOTIDE SEQUENCE [LARGE SCALE GENOMIC DNA]</scope>
    <source>
        <strain evidence="3">CGMCC 1.11022</strain>
    </source>
</reference>
<gene>
    <name evidence="2" type="ORF">SAMN05428953_11066</name>
</gene>
<feature type="chain" id="PRO_5011678510" description="DUF2946 domain-containing protein" evidence="1">
    <location>
        <begin position="22"/>
        <end position="118"/>
    </location>
</feature>
<evidence type="ECO:0000313" key="2">
    <source>
        <dbReference type="EMBL" id="SDJ94447.1"/>
    </source>
</evidence>
<proteinExistence type="predicted"/>
<accession>A0A1G8XVC6</accession>
<evidence type="ECO:0000313" key="3">
    <source>
        <dbReference type="Proteomes" id="UP000198894"/>
    </source>
</evidence>
<dbReference type="Pfam" id="PF11162">
    <property type="entry name" value="DUF2946"/>
    <property type="match status" value="1"/>
</dbReference>
<sequence length="118" mass="12145">MPSAFAAVYLLVLQSVLGAFAFGIGPDASQRDAFGNVICTQDGAAQRSGGDPHQQHMPACCMPGCGMASAVYAPPPAAATVSGNFSVEAVAFVLPAFRYLDFARDRSPSNPRAPPVTA</sequence>
<dbReference type="InterPro" id="IPR021333">
    <property type="entry name" value="DUF2946"/>
</dbReference>